<evidence type="ECO:0000256" key="2">
    <source>
        <dbReference type="ARBA" id="ARBA00007301"/>
    </source>
</evidence>
<evidence type="ECO:0000313" key="9">
    <source>
        <dbReference type="EMBL" id="MCQ4041012.1"/>
    </source>
</evidence>
<proteinExistence type="inferred from homology"/>
<dbReference type="EMBL" id="JANFNH010000001">
    <property type="protein sequence ID" value="MCQ4041012.1"/>
    <property type="molecule type" value="Genomic_DNA"/>
</dbReference>
<dbReference type="EC" id="1.4.3.5" evidence="6"/>
<feature type="domain" description="Pyridoxine 5'-phosphate oxidase dimerisation C-terminal" evidence="8">
    <location>
        <begin position="183"/>
        <end position="226"/>
    </location>
</feature>
<comment type="similarity">
    <text evidence="2">Belongs to the pyridoxamine 5'-phosphate oxidase family.</text>
</comment>
<evidence type="ECO:0000256" key="5">
    <source>
        <dbReference type="ARBA" id="ARBA00023002"/>
    </source>
</evidence>
<evidence type="ECO:0000256" key="4">
    <source>
        <dbReference type="ARBA" id="ARBA00022643"/>
    </source>
</evidence>
<dbReference type="InterPro" id="IPR000659">
    <property type="entry name" value="Pyridox_Oxase"/>
</dbReference>
<evidence type="ECO:0000256" key="3">
    <source>
        <dbReference type="ARBA" id="ARBA00022630"/>
    </source>
</evidence>
<comment type="cofactor">
    <cofactor evidence="1">
        <name>FMN</name>
        <dbReference type="ChEBI" id="CHEBI:58210"/>
    </cofactor>
</comment>
<dbReference type="InterPro" id="IPR012349">
    <property type="entry name" value="Split_barrel_FMN-bd"/>
</dbReference>
<comment type="caution">
    <text evidence="9">The sequence shown here is derived from an EMBL/GenBank/DDBJ whole genome shotgun (WGS) entry which is preliminary data.</text>
</comment>
<keyword evidence="4" id="KW-0288">FMN</keyword>
<evidence type="ECO:0000313" key="10">
    <source>
        <dbReference type="Proteomes" id="UP001206206"/>
    </source>
</evidence>
<dbReference type="Pfam" id="PF01243">
    <property type="entry name" value="PNPOx_N"/>
    <property type="match status" value="1"/>
</dbReference>
<dbReference type="NCBIfam" id="NF038138">
    <property type="entry name" value="phena_PhzG"/>
    <property type="match status" value="1"/>
</dbReference>
<dbReference type="GO" id="GO:0016491">
    <property type="term" value="F:oxidoreductase activity"/>
    <property type="evidence" value="ECO:0007669"/>
    <property type="project" value="UniProtKB-KW"/>
</dbReference>
<protein>
    <recommendedName>
        <fullName evidence="6">Pyridoxamine 5'-phosphate oxidase</fullName>
        <ecNumber evidence="6">1.4.3.5</ecNumber>
    </recommendedName>
</protein>
<evidence type="ECO:0000259" key="8">
    <source>
        <dbReference type="Pfam" id="PF10590"/>
    </source>
</evidence>
<dbReference type="RefSeq" id="WP_255924946.1">
    <property type="nucleotide sequence ID" value="NZ_JANFNH010000001.1"/>
</dbReference>
<dbReference type="InterPro" id="IPR019576">
    <property type="entry name" value="Pyridoxamine_oxidase_dimer_C"/>
</dbReference>
<dbReference type="Gene3D" id="2.30.110.10">
    <property type="entry name" value="Electron Transport, Fmn-binding Protein, Chain A"/>
    <property type="match status" value="1"/>
</dbReference>
<dbReference type="SUPFAM" id="SSF50475">
    <property type="entry name" value="FMN-binding split barrel"/>
    <property type="match status" value="1"/>
</dbReference>
<gene>
    <name evidence="9" type="primary">phzG</name>
    <name evidence="9" type="ORF">NON19_02965</name>
</gene>
<evidence type="ECO:0000256" key="6">
    <source>
        <dbReference type="NCBIfam" id="TIGR00558"/>
    </source>
</evidence>
<evidence type="ECO:0000259" key="7">
    <source>
        <dbReference type="Pfam" id="PF01243"/>
    </source>
</evidence>
<organism evidence="9 10">
    <name type="scientific">Streptantibioticus rubrisoli</name>
    <dbReference type="NCBI Taxonomy" id="1387313"/>
    <lineage>
        <taxon>Bacteria</taxon>
        <taxon>Bacillati</taxon>
        <taxon>Actinomycetota</taxon>
        <taxon>Actinomycetes</taxon>
        <taxon>Kitasatosporales</taxon>
        <taxon>Streptomycetaceae</taxon>
        <taxon>Streptantibioticus</taxon>
    </lineage>
</organism>
<dbReference type="PIRSF" id="PIRSF000190">
    <property type="entry name" value="Pyd_amn-ph_oxd"/>
    <property type="match status" value="1"/>
</dbReference>
<reference evidence="9 10" key="1">
    <citation type="submission" date="2022-06" db="EMBL/GenBank/DDBJ databases">
        <title>Draft genome sequence of type strain Streptomyces rubrisoli DSM 42083.</title>
        <authorList>
            <person name="Duangmal K."/>
            <person name="Klaysubun C."/>
        </authorList>
    </citation>
    <scope>NUCLEOTIDE SEQUENCE [LARGE SCALE GENOMIC DNA]</scope>
    <source>
        <strain evidence="9 10">DSM 42083</strain>
    </source>
</reference>
<accession>A0ABT1P6P3</accession>
<dbReference type="InterPro" id="IPR011576">
    <property type="entry name" value="Pyridox_Oxase_N"/>
</dbReference>
<keyword evidence="10" id="KW-1185">Reference proteome</keyword>
<evidence type="ECO:0000256" key="1">
    <source>
        <dbReference type="ARBA" id="ARBA00001917"/>
    </source>
</evidence>
<dbReference type="InterPro" id="IPR053451">
    <property type="entry name" value="Phenazine_biosynth_oxidase"/>
</dbReference>
<keyword evidence="3" id="KW-0285">Flavoprotein</keyword>
<sequence>MVQADAGYVGALMTAQAQALTGDTSLVLPEFDVPPREPRELLRQWLESAVQRGVREPHATVLATADAAGRVSSRVVLVKEVEERGLLFTSFRGSRKGRELAVSPWASMTFYWRETLQQLTVQGPVETLTEQESDALFARRPLAAQATTAVSQQSRPLESEAELRGRAKALVESGTDIARPAEWTGYRLVPRSVEFWYGSPDRLHRRLRYDRADATTSVWTHQRLQP</sequence>
<dbReference type="NCBIfam" id="NF004231">
    <property type="entry name" value="PRK05679.1"/>
    <property type="match status" value="1"/>
</dbReference>
<dbReference type="Pfam" id="PF10590">
    <property type="entry name" value="PNP_phzG_C"/>
    <property type="match status" value="1"/>
</dbReference>
<dbReference type="Proteomes" id="UP001206206">
    <property type="component" value="Unassembled WGS sequence"/>
</dbReference>
<dbReference type="PANTHER" id="PTHR10851:SF0">
    <property type="entry name" value="PYRIDOXINE-5'-PHOSPHATE OXIDASE"/>
    <property type="match status" value="1"/>
</dbReference>
<dbReference type="PANTHER" id="PTHR10851">
    <property type="entry name" value="PYRIDOXINE-5-PHOSPHATE OXIDASE"/>
    <property type="match status" value="1"/>
</dbReference>
<feature type="domain" description="Pyridoxamine 5'-phosphate oxidase N-terminal" evidence="7">
    <location>
        <begin position="47"/>
        <end position="167"/>
    </location>
</feature>
<keyword evidence="5 9" id="KW-0560">Oxidoreductase</keyword>
<dbReference type="NCBIfam" id="TIGR00558">
    <property type="entry name" value="pdxH"/>
    <property type="match status" value="1"/>
</dbReference>
<name>A0ABT1P6P3_9ACTN</name>